<evidence type="ECO:0000313" key="5">
    <source>
        <dbReference type="Proteomes" id="UP000322315"/>
    </source>
</evidence>
<feature type="transmembrane region" description="Helical" evidence="1">
    <location>
        <begin position="68"/>
        <end position="86"/>
    </location>
</feature>
<reference evidence="3 4" key="2">
    <citation type="submission" date="2019-07" db="EMBL/GenBank/DDBJ databases">
        <title>Algibacter marinivivus sp. nov., isolated from the surface of a marine red alga.</title>
        <authorList>
            <person name="Zhong X."/>
            <person name="Xu W."/>
            <person name="Zhang Y."/>
            <person name="Zhang Q."/>
            <person name="Du Z."/>
        </authorList>
    </citation>
    <scope>NUCLEOTIDE SEQUENCE [LARGE SCALE GENOMIC DNA]</scope>
    <source>
        <strain evidence="3 4">RU-4-M-4</strain>
    </source>
</reference>
<feature type="transmembrane region" description="Helical" evidence="1">
    <location>
        <begin position="43"/>
        <end position="62"/>
    </location>
</feature>
<dbReference type="AlphaFoldDB" id="A0A5M7ARA2"/>
<name>A0A5M7ARA2_9FLAO</name>
<evidence type="ECO:0008006" key="6">
    <source>
        <dbReference type="Google" id="ProtNLM"/>
    </source>
</evidence>
<evidence type="ECO:0000313" key="2">
    <source>
        <dbReference type="EMBL" id="KAA5820126.1"/>
    </source>
</evidence>
<protein>
    <recommendedName>
        <fullName evidence="6">DUF304 domain-containing protein</fullName>
    </recommendedName>
</protein>
<reference evidence="2" key="3">
    <citation type="submission" date="2019-09" db="EMBL/GenBank/DDBJ databases">
        <authorList>
            <person name="Zhang D.-C."/>
        </authorList>
    </citation>
    <scope>NUCLEOTIDE SEQUENCE</scope>
    <source>
        <strain evidence="2">RU-4-M-4</strain>
    </source>
</reference>
<keyword evidence="1" id="KW-0812">Transmembrane</keyword>
<dbReference type="EMBL" id="VMBF01000026">
    <property type="protein sequence ID" value="TSJ70350.1"/>
    <property type="molecule type" value="Genomic_DNA"/>
</dbReference>
<evidence type="ECO:0000313" key="3">
    <source>
        <dbReference type="EMBL" id="TSJ70350.1"/>
    </source>
</evidence>
<organism evidence="2 5">
    <name type="scientific">Algibacter amylolyticus</name>
    <dbReference type="NCBI Taxonomy" id="1608400"/>
    <lineage>
        <taxon>Bacteria</taxon>
        <taxon>Pseudomonadati</taxon>
        <taxon>Bacteroidota</taxon>
        <taxon>Flavobacteriia</taxon>
        <taxon>Flavobacteriales</taxon>
        <taxon>Flavobacteriaceae</taxon>
        <taxon>Algibacter</taxon>
    </lineage>
</organism>
<keyword evidence="1" id="KW-0472">Membrane</keyword>
<sequence length="188" mass="22017">MTAEQEKFITHYKEERNNFRDPEIFFDGKVLTLNPRKISKLNLIGEILLLFLAPLIIIIALIKINFHYSFQIFLIGIALTWIIVILNERVNRIKLNNNIRIDLLNEILTVTPIDYLRKDILKKESLNHSFKSINGIVTKRRKFDKLNAGIRIMLSSENEKINLIDIWTKSFGEKLSELIAELTKKKLN</sequence>
<gene>
    <name evidence="2" type="ORF">F2B50_17855</name>
    <name evidence="3" type="ORF">FPF71_17855</name>
</gene>
<proteinExistence type="predicted"/>
<evidence type="ECO:0000313" key="4">
    <source>
        <dbReference type="Proteomes" id="UP000315145"/>
    </source>
</evidence>
<dbReference type="RefSeq" id="WP_144118291.1">
    <property type="nucleotide sequence ID" value="NZ_VMBF01000026.1"/>
</dbReference>
<evidence type="ECO:0000256" key="1">
    <source>
        <dbReference type="SAM" id="Phobius"/>
    </source>
</evidence>
<accession>A0A5M7ARA2</accession>
<comment type="caution">
    <text evidence="2">The sequence shown here is derived from an EMBL/GenBank/DDBJ whole genome shotgun (WGS) entry which is preliminary data.</text>
</comment>
<dbReference type="EMBL" id="VWRS01000026">
    <property type="protein sequence ID" value="KAA5820126.1"/>
    <property type="molecule type" value="Genomic_DNA"/>
</dbReference>
<keyword evidence="1" id="KW-1133">Transmembrane helix</keyword>
<dbReference type="OrthoDB" id="1448276at2"/>
<dbReference type="Proteomes" id="UP000322315">
    <property type="component" value="Unassembled WGS sequence"/>
</dbReference>
<dbReference type="Proteomes" id="UP000315145">
    <property type="component" value="Unassembled WGS sequence"/>
</dbReference>
<keyword evidence="4" id="KW-1185">Reference proteome</keyword>
<reference evidence="2 5" key="1">
    <citation type="journal article" date="2015" name="Int. J. Syst. Evol. Microbiol.">
        <title>Algibacter amylolyticus sp. nov., isolated from intertidal sediment.</title>
        <authorList>
            <person name="Zhang D.C."/>
            <person name="Wu J."/>
            <person name="Neuner K."/>
            <person name="Yao J."/>
            <person name="Margesin R."/>
        </authorList>
    </citation>
    <scope>NUCLEOTIDE SEQUENCE [LARGE SCALE GENOMIC DNA]</scope>
    <source>
        <strain evidence="2 5">RU-4-M-4</strain>
    </source>
</reference>